<evidence type="ECO:0000259" key="3">
    <source>
        <dbReference type="Pfam" id="PF10708"/>
    </source>
</evidence>
<sequence>MGDSDGSGGGGFVVLMIVLVVLALYFTPTIIAFARGIADRGTVLVLNLFLGWTFVGWVVSLAMAARSRPEPVVLMAQPMISPAGPQPGWYRDPSDPSAERWWDGAGWGDTRRAVS</sequence>
<reference evidence="5 6" key="3">
    <citation type="submission" date="2020-02" db="EMBL/GenBank/DDBJ databases">
        <title>Sequencing the genomes of 1000 actinobacteria strains.</title>
        <authorList>
            <person name="Klenk H.-P."/>
        </authorList>
    </citation>
    <scope>NUCLEOTIDE SEQUENCE [LARGE SCALE GENOMIC DNA]</scope>
    <source>
        <strain evidence="5 6">DSM 45201</strain>
    </source>
</reference>
<protein>
    <recommendedName>
        <fullName evidence="3">DUF2510 domain-containing protein</fullName>
    </recommendedName>
</protein>
<keyword evidence="7" id="KW-1185">Reference proteome</keyword>
<proteinExistence type="predicted"/>
<dbReference type="Pfam" id="PF10708">
    <property type="entry name" value="DUF2510"/>
    <property type="match status" value="1"/>
</dbReference>
<dbReference type="RefSeq" id="WP_166756310.1">
    <property type="nucleotide sequence ID" value="NZ_BAABJU010000005.1"/>
</dbReference>
<dbReference type="InterPro" id="IPR018929">
    <property type="entry name" value="DUF2510"/>
</dbReference>
<feature type="domain" description="DUF2510" evidence="3">
    <location>
        <begin position="87"/>
        <end position="112"/>
    </location>
</feature>
<evidence type="ECO:0000256" key="1">
    <source>
        <dbReference type="SAM" id="MobiDB-lite"/>
    </source>
</evidence>
<dbReference type="Proteomes" id="UP000648663">
    <property type="component" value="Unassembled WGS sequence"/>
</dbReference>
<dbReference type="EMBL" id="BMMI01000008">
    <property type="protein sequence ID" value="GGL79081.1"/>
    <property type="molecule type" value="Genomic_DNA"/>
</dbReference>
<dbReference type="EMBL" id="JAAMPA010000001">
    <property type="protein sequence ID" value="NIH68266.1"/>
    <property type="molecule type" value="Genomic_DNA"/>
</dbReference>
<reference evidence="4" key="1">
    <citation type="journal article" date="2014" name="Int. J. Syst. Evol. Microbiol.">
        <title>Complete genome of a new Firmicutes species belonging to the dominant human colonic microbiota ('Ruminococcus bicirculans') reveals two chromosomes and a selective capacity to utilize plant glucans.</title>
        <authorList>
            <consortium name="NISC Comparative Sequencing Program"/>
            <person name="Wegmann U."/>
            <person name="Louis P."/>
            <person name="Goesmann A."/>
            <person name="Henrissat B."/>
            <person name="Duncan S.H."/>
            <person name="Flint H.J."/>
        </authorList>
    </citation>
    <scope>NUCLEOTIDE SEQUENCE</scope>
    <source>
        <strain evidence="4">CGMCC 4.5581</strain>
    </source>
</reference>
<evidence type="ECO:0000313" key="7">
    <source>
        <dbReference type="Proteomes" id="UP000648663"/>
    </source>
</evidence>
<reference evidence="4" key="4">
    <citation type="submission" date="2024-05" db="EMBL/GenBank/DDBJ databases">
        <authorList>
            <person name="Sun Q."/>
            <person name="Zhou Y."/>
        </authorList>
    </citation>
    <scope>NUCLEOTIDE SEQUENCE</scope>
    <source>
        <strain evidence="4">CGMCC 4.5581</strain>
    </source>
</reference>
<comment type="caution">
    <text evidence="5">The sequence shown here is derived from an EMBL/GenBank/DDBJ whole genome shotgun (WGS) entry which is preliminary data.</text>
</comment>
<feature type="transmembrane region" description="Helical" evidence="2">
    <location>
        <begin position="12"/>
        <end position="33"/>
    </location>
</feature>
<feature type="region of interest" description="Disordered" evidence="1">
    <location>
        <begin position="83"/>
        <end position="115"/>
    </location>
</feature>
<dbReference type="InterPro" id="IPR016410">
    <property type="entry name" value="Phage_imm"/>
</dbReference>
<evidence type="ECO:0000256" key="2">
    <source>
        <dbReference type="SAM" id="Phobius"/>
    </source>
</evidence>
<accession>A0A846LKY6</accession>
<feature type="compositionally biased region" description="Basic and acidic residues" evidence="1">
    <location>
        <begin position="92"/>
        <end position="102"/>
    </location>
</feature>
<keyword evidence="2" id="KW-0472">Membrane</keyword>
<keyword evidence="2" id="KW-0812">Transmembrane</keyword>
<dbReference type="AlphaFoldDB" id="A0A846LKY6"/>
<evidence type="ECO:0000313" key="6">
    <source>
        <dbReference type="Proteomes" id="UP000552836"/>
    </source>
</evidence>
<dbReference type="Proteomes" id="UP000552836">
    <property type="component" value="Unassembled WGS sequence"/>
</dbReference>
<evidence type="ECO:0000313" key="4">
    <source>
        <dbReference type="EMBL" id="GGL79081.1"/>
    </source>
</evidence>
<feature type="transmembrane region" description="Helical" evidence="2">
    <location>
        <begin position="45"/>
        <end position="65"/>
    </location>
</feature>
<gene>
    <name evidence="5" type="ORF">FB380_002712</name>
    <name evidence="4" type="ORF">GCM10011589_39040</name>
</gene>
<keyword evidence="2" id="KW-1133">Transmembrane helix</keyword>
<reference evidence="7" key="2">
    <citation type="journal article" date="2019" name="Int. J. Syst. Evol. Microbiol.">
        <title>The Global Catalogue of Microorganisms (GCM) 10K type strain sequencing project: providing services to taxonomists for standard genome sequencing and annotation.</title>
        <authorList>
            <consortium name="The Broad Institute Genomics Platform"/>
            <consortium name="The Broad Institute Genome Sequencing Center for Infectious Disease"/>
            <person name="Wu L."/>
            <person name="Ma J."/>
        </authorList>
    </citation>
    <scope>NUCLEOTIDE SEQUENCE [LARGE SCALE GENOMIC DNA]</scope>
    <source>
        <strain evidence="7">CGMCC 4.5581</strain>
    </source>
</reference>
<organism evidence="5 6">
    <name type="scientific">Modestobacter marinus</name>
    <dbReference type="NCBI Taxonomy" id="477641"/>
    <lineage>
        <taxon>Bacteria</taxon>
        <taxon>Bacillati</taxon>
        <taxon>Actinomycetota</taxon>
        <taxon>Actinomycetes</taxon>
        <taxon>Geodermatophilales</taxon>
        <taxon>Geodermatophilaceae</taxon>
        <taxon>Modestobacter</taxon>
    </lineage>
</organism>
<dbReference type="Pfam" id="PF14373">
    <property type="entry name" value="Imm_superinfect"/>
    <property type="match status" value="1"/>
</dbReference>
<evidence type="ECO:0000313" key="5">
    <source>
        <dbReference type="EMBL" id="NIH68266.1"/>
    </source>
</evidence>
<name>A0A846LKY6_9ACTN</name>